<evidence type="ECO:0000313" key="2">
    <source>
        <dbReference type="Proteomes" id="UP000185744"/>
    </source>
</evidence>
<dbReference type="AlphaFoldDB" id="A0A1Q6DSY2"/>
<name>A0A1Q6DSY2_METT1</name>
<dbReference type="STRING" id="1903181.BTN85_2083"/>
<organism evidence="1 2">
    <name type="scientific">Methanohalarchaeum thermophilum</name>
    <dbReference type="NCBI Taxonomy" id="1903181"/>
    <lineage>
        <taxon>Archaea</taxon>
        <taxon>Methanobacteriati</taxon>
        <taxon>Methanobacteriota</taxon>
        <taxon>Methanonatronarchaeia</taxon>
        <taxon>Methanonatronarchaeales</taxon>
        <taxon>Methanonatronarchaeaceae</taxon>
        <taxon>Candidatus Methanohalarchaeum</taxon>
    </lineage>
</organism>
<keyword evidence="2" id="KW-1185">Reference proteome</keyword>
<evidence type="ECO:0000313" key="1">
    <source>
        <dbReference type="EMBL" id="OKY77432.1"/>
    </source>
</evidence>
<protein>
    <submittedName>
        <fullName evidence="1">Uncharacterized protein</fullName>
    </submittedName>
</protein>
<sequence length="43" mass="5312">MSWGGFVYWKKDVFYVEMGIVRFFSSFTPKIFKQRYLNIHMNI</sequence>
<dbReference type="Proteomes" id="UP000185744">
    <property type="component" value="Unassembled WGS sequence"/>
</dbReference>
<proteinExistence type="predicted"/>
<reference evidence="1" key="1">
    <citation type="submission" date="2016-12" db="EMBL/GenBank/DDBJ databases">
        <title>Discovery of methanogenic haloarchaea.</title>
        <authorList>
            <person name="Sorokin D.Y."/>
            <person name="Makarova K.S."/>
            <person name="Abbas B."/>
            <person name="Ferrer M."/>
            <person name="Golyshin P.N."/>
        </authorList>
    </citation>
    <scope>NUCLEOTIDE SEQUENCE [LARGE SCALE GENOMIC DNA]</scope>
    <source>
        <strain evidence="1">HMET1</strain>
    </source>
</reference>
<dbReference type="InParanoid" id="A0A1Q6DSY2"/>
<comment type="caution">
    <text evidence="1">The sequence shown here is derived from an EMBL/GenBank/DDBJ whole genome shotgun (WGS) entry which is preliminary data.</text>
</comment>
<gene>
    <name evidence="1" type="ORF">BTN85_2083</name>
</gene>
<accession>A0A1Q6DSY2</accession>
<dbReference type="EMBL" id="MSDW01000002">
    <property type="protein sequence ID" value="OKY77432.1"/>
    <property type="molecule type" value="Genomic_DNA"/>
</dbReference>